<feature type="region of interest" description="Disordered" evidence="2">
    <location>
        <begin position="300"/>
        <end position="387"/>
    </location>
</feature>
<feature type="compositionally biased region" description="Basic residues" evidence="2">
    <location>
        <begin position="232"/>
        <end position="242"/>
    </location>
</feature>
<feature type="region of interest" description="Disordered" evidence="2">
    <location>
        <begin position="173"/>
        <end position="267"/>
    </location>
</feature>
<dbReference type="EMBL" id="QMIF01000005">
    <property type="protein sequence ID" value="TVM34103.1"/>
    <property type="molecule type" value="Genomic_DNA"/>
</dbReference>
<evidence type="ECO:0000256" key="3">
    <source>
        <dbReference type="SAM" id="Phobius"/>
    </source>
</evidence>
<dbReference type="PROSITE" id="PS50966">
    <property type="entry name" value="ZF_SWIM"/>
    <property type="match status" value="1"/>
</dbReference>
<dbReference type="AlphaFoldDB" id="A0A6P1ZGK4"/>
<keyword evidence="3" id="KW-0812">Transmembrane</keyword>
<feature type="domain" description="SWIM-type" evidence="4">
    <location>
        <begin position="24"/>
        <end position="65"/>
    </location>
</feature>
<sequence length="469" mass="50266">MSNDSHTENPSITVDSLSGRDASYQVDLHSLECTCEEWRENRSRFDAGDLRRCCKHLVYALARDPRHGPKALAGQPRTISRLKRLAAQREGFPLCRRIVPVAIPQGPEGKEASADLFFPLAPETTPWVTVLIGAAAFRYHPAEDRWANGEPPPDPVREALELRIHKAMIQEQTARTAAEGTPCGPTAQQAGAAQTPQAAVKPEARTVDHAAAPTTGPAGPEPLPDTEPSAPKKARPYRRKKSAAAQASRPRKAVRFDTPGEADEPMRRRRTRRGLLIFLVILLGGVLYLADTITMPPPGKEAEGPVISNETPMPGAAGANGTDFGVQDPLEPPLPEESVQPNTSPQSSAAPTQGQASQNQTAPGQAASAPTGPPAQAAPPNRPGDISNAALAADLLKLIERDPNRGRYTISRRVPDGTLLFGADLDLDVIFRIVRGNDGSERRDRWIGHITHRLQSAAAGGSLDSVPAQ</sequence>
<feature type="compositionally biased region" description="Low complexity" evidence="2">
    <location>
        <begin position="184"/>
        <end position="199"/>
    </location>
</feature>
<dbReference type="Proteomes" id="UP000434052">
    <property type="component" value="Unassembled WGS sequence"/>
</dbReference>
<dbReference type="InterPro" id="IPR007527">
    <property type="entry name" value="Znf_SWIM"/>
</dbReference>
<dbReference type="RefSeq" id="WP_144305101.1">
    <property type="nucleotide sequence ID" value="NZ_QMIF01000005.1"/>
</dbReference>
<evidence type="ECO:0000313" key="6">
    <source>
        <dbReference type="Proteomes" id="UP000434052"/>
    </source>
</evidence>
<gene>
    <name evidence="5" type="ORF">DQK91_09375</name>
</gene>
<evidence type="ECO:0000313" key="5">
    <source>
        <dbReference type="EMBL" id="TVM34103.1"/>
    </source>
</evidence>
<feature type="compositionally biased region" description="Pro residues" evidence="2">
    <location>
        <begin position="371"/>
        <end position="382"/>
    </location>
</feature>
<keyword evidence="3" id="KW-1133">Transmembrane helix</keyword>
<feature type="compositionally biased region" description="Polar residues" evidence="2">
    <location>
        <begin position="339"/>
        <end position="360"/>
    </location>
</feature>
<evidence type="ECO:0000256" key="1">
    <source>
        <dbReference type="PROSITE-ProRule" id="PRU00325"/>
    </source>
</evidence>
<dbReference type="GO" id="GO:0008270">
    <property type="term" value="F:zinc ion binding"/>
    <property type="evidence" value="ECO:0007669"/>
    <property type="project" value="UniProtKB-KW"/>
</dbReference>
<accession>A0A6P1ZGK4</accession>
<reference evidence="5 6" key="1">
    <citation type="submission" date="2018-06" db="EMBL/GenBank/DDBJ databases">
        <title>Complete genome of Desulfovibrio marinus P48SEP.</title>
        <authorList>
            <person name="Crispim J.S."/>
            <person name="Vidigal P.M.P."/>
            <person name="Silva L.C.F."/>
            <person name="Araujo L.C."/>
            <person name="Laguardia C.N."/>
            <person name="Dias R.S."/>
            <person name="Sousa M.P."/>
            <person name="Paula S.O."/>
            <person name="Silva C."/>
        </authorList>
    </citation>
    <scope>NUCLEOTIDE SEQUENCE [LARGE SCALE GENOMIC DNA]</scope>
    <source>
        <strain evidence="5 6">P48SEP</strain>
    </source>
</reference>
<organism evidence="5 6">
    <name type="scientific">Oceanidesulfovibrio marinus</name>
    <dbReference type="NCBI Taxonomy" id="370038"/>
    <lineage>
        <taxon>Bacteria</taxon>
        <taxon>Pseudomonadati</taxon>
        <taxon>Thermodesulfobacteriota</taxon>
        <taxon>Desulfovibrionia</taxon>
        <taxon>Desulfovibrionales</taxon>
        <taxon>Desulfovibrionaceae</taxon>
        <taxon>Oceanidesulfovibrio</taxon>
    </lineage>
</organism>
<dbReference type="OrthoDB" id="5450617at2"/>
<proteinExistence type="predicted"/>
<keyword evidence="1" id="KW-0863">Zinc-finger</keyword>
<evidence type="ECO:0000256" key="2">
    <source>
        <dbReference type="SAM" id="MobiDB-lite"/>
    </source>
</evidence>
<keyword evidence="1" id="KW-0479">Metal-binding</keyword>
<feature type="transmembrane region" description="Helical" evidence="3">
    <location>
        <begin position="274"/>
        <end position="290"/>
    </location>
</feature>
<feature type="compositionally biased region" description="Low complexity" evidence="2">
    <location>
        <begin position="361"/>
        <end position="370"/>
    </location>
</feature>
<protein>
    <recommendedName>
        <fullName evidence="4">SWIM-type domain-containing protein</fullName>
    </recommendedName>
</protein>
<name>A0A6P1ZGK4_9BACT</name>
<keyword evidence="1" id="KW-0862">Zinc</keyword>
<evidence type="ECO:0000259" key="4">
    <source>
        <dbReference type="PROSITE" id="PS50966"/>
    </source>
</evidence>
<comment type="caution">
    <text evidence="5">The sequence shown here is derived from an EMBL/GenBank/DDBJ whole genome shotgun (WGS) entry which is preliminary data.</text>
</comment>
<keyword evidence="3" id="KW-0472">Membrane</keyword>